<dbReference type="AlphaFoldDB" id="G8R7M1"/>
<protein>
    <recommendedName>
        <fullName evidence="3">DUF3822 domain-containing protein</fullName>
    </recommendedName>
</protein>
<dbReference type="Gene3D" id="3.30.420.260">
    <property type="match status" value="1"/>
</dbReference>
<reference evidence="1 2" key="1">
    <citation type="journal article" date="2012" name="Stand. Genomic Sci.">
        <title>Genome sequence of the orange-pigmented seawater bacterium Owenweeksia hongkongensis type strain (UST20020801(T)).</title>
        <authorList>
            <person name="Riedel T."/>
            <person name="Held B."/>
            <person name="Nolan M."/>
            <person name="Lucas S."/>
            <person name="Lapidus A."/>
            <person name="Tice H."/>
            <person name="Del Rio T.G."/>
            <person name="Cheng J.F."/>
            <person name="Han C."/>
            <person name="Tapia R."/>
            <person name="Goodwin L.A."/>
            <person name="Pitluck S."/>
            <person name="Liolios K."/>
            <person name="Mavromatis K."/>
            <person name="Pagani I."/>
            <person name="Ivanova N."/>
            <person name="Mikhailova N."/>
            <person name="Pati A."/>
            <person name="Chen A."/>
            <person name="Palaniappan K."/>
            <person name="Rohde M."/>
            <person name="Tindall B.J."/>
            <person name="Detter J.C."/>
            <person name="Goker M."/>
            <person name="Woyke T."/>
            <person name="Bristow J."/>
            <person name="Eisen J.A."/>
            <person name="Markowitz V."/>
            <person name="Hugenholtz P."/>
            <person name="Klenk H.P."/>
            <person name="Kyrpides N.C."/>
        </authorList>
    </citation>
    <scope>NUCLEOTIDE SEQUENCE</scope>
    <source>
        <strain evidence="2">DSM 17368 / JCM 12287 / NRRL B-23963</strain>
    </source>
</reference>
<dbReference type="OrthoDB" id="658622at2"/>
<dbReference type="STRING" id="926562.Oweho_1377"/>
<dbReference type="EMBL" id="CP003156">
    <property type="protein sequence ID" value="AEV32374.1"/>
    <property type="molecule type" value="Genomic_DNA"/>
</dbReference>
<dbReference type="KEGG" id="oho:Oweho_1377"/>
<dbReference type="Proteomes" id="UP000005631">
    <property type="component" value="Chromosome"/>
</dbReference>
<accession>G8R7M1</accession>
<keyword evidence="2" id="KW-1185">Reference proteome</keyword>
<name>G8R7M1_OWEHD</name>
<proteinExistence type="predicted"/>
<dbReference type="Gene3D" id="3.30.420.250">
    <property type="match status" value="1"/>
</dbReference>
<evidence type="ECO:0008006" key="3">
    <source>
        <dbReference type="Google" id="ProtNLM"/>
    </source>
</evidence>
<evidence type="ECO:0000313" key="2">
    <source>
        <dbReference type="Proteomes" id="UP000005631"/>
    </source>
</evidence>
<organism evidence="1 2">
    <name type="scientific">Owenweeksia hongkongensis (strain DSM 17368 / CIP 108786 / JCM 12287 / NRRL B-23963 / UST20020801)</name>
    <dbReference type="NCBI Taxonomy" id="926562"/>
    <lineage>
        <taxon>Bacteria</taxon>
        <taxon>Pseudomonadati</taxon>
        <taxon>Bacteroidota</taxon>
        <taxon>Flavobacteriia</taxon>
        <taxon>Flavobacteriales</taxon>
        <taxon>Owenweeksiaceae</taxon>
        <taxon>Owenweeksia</taxon>
    </lineage>
</organism>
<gene>
    <name evidence="1" type="ordered locus">Oweho_1377</name>
</gene>
<dbReference type="CDD" id="cd24013">
    <property type="entry name" value="ASKHA_ATPase_BT3980-like"/>
    <property type="match status" value="1"/>
</dbReference>
<dbReference type="Pfam" id="PF12864">
    <property type="entry name" value="DUF3822"/>
    <property type="match status" value="1"/>
</dbReference>
<evidence type="ECO:0000313" key="1">
    <source>
        <dbReference type="EMBL" id="AEV32374.1"/>
    </source>
</evidence>
<dbReference type="InterPro" id="IPR024213">
    <property type="entry name" value="DUF3822"/>
</dbReference>
<sequence length="282" mass="31687">METGNNFAQAYSRNNIAEGIKGLKLTINLRYDGLAIVVSDPSGKGVLDIFQASWLASKEDAYLIEQTQKFFDQHHILPQKAAGIHWLFSVSKCSLIPDIFHQQGQGHELLSQTSRLEENETVYSDFWKLKDIVGLYALSQKLHDWAIAQNEKSTIAHSSFALNNLSMNTTGDDFNCLIMVSDNFAELFITKKGKMIFYNQFPFDVHEDLLYYLLFALEQNRILAPEVELKVGGAITKGSELYNLLSTYIGKVTEVPVPIGKTSAPQLSRNQLRQVAHLIASL</sequence>
<dbReference type="RefSeq" id="WP_014201730.1">
    <property type="nucleotide sequence ID" value="NC_016599.1"/>
</dbReference>
<dbReference type="HOGENOM" id="CLU_081202_2_0_10"/>